<keyword evidence="11" id="KW-1185">Reference proteome</keyword>
<evidence type="ECO:0000313" key="10">
    <source>
        <dbReference type="EMBL" id="KAL3856734.1"/>
    </source>
</evidence>
<evidence type="ECO:0000256" key="8">
    <source>
        <dbReference type="SAM" id="Phobius"/>
    </source>
</evidence>
<dbReference type="SUPFAM" id="SSF81321">
    <property type="entry name" value="Family A G protein-coupled receptor-like"/>
    <property type="match status" value="1"/>
</dbReference>
<feature type="non-terminal residue" evidence="10">
    <location>
        <position position="252"/>
    </location>
</feature>
<accession>A0ABD3V522</accession>
<dbReference type="InterPro" id="IPR017452">
    <property type="entry name" value="GPCR_Rhodpsn_7TM"/>
</dbReference>
<protein>
    <recommendedName>
        <fullName evidence="9">G-protein coupled receptors family 1 profile domain-containing protein</fullName>
    </recommendedName>
</protein>
<sequence>WIFDDTMCVISGFTAYSFIMSDMNTLAVIAFSRYVVVCKPEWDYLLKGKYPKYFLIGIWTYTLFWSVSPLLGLGNYTYEPFGTSCTLNWHGRRTVNIIYNALCVFGCYLVHVVAFIFCYVHVIRCYKKMNIATKNTFPLRPLTHEPQKNMAVEEIIRYHKIVSTSRLTKVSLTMIVLFLIAWTPYAVITVWNIFYQPVNANIQVLPTMFAKISCASNPIIHGFLSDRFRQSARELFLKKPQKQRNRFERNNQ</sequence>
<comment type="subcellular location">
    <subcellularLocation>
        <location evidence="1">Membrane</location>
        <topology evidence="1">Multi-pass membrane protein</topology>
    </subcellularLocation>
</comment>
<dbReference type="AlphaFoldDB" id="A0ABD3V522"/>
<dbReference type="InterPro" id="IPR050125">
    <property type="entry name" value="GPCR_opsins"/>
</dbReference>
<feature type="transmembrane region" description="Helical" evidence="8">
    <location>
        <begin position="13"/>
        <end position="32"/>
    </location>
</feature>
<reference evidence="10 11" key="1">
    <citation type="submission" date="2024-11" db="EMBL/GenBank/DDBJ databases">
        <title>Chromosome-level genome assembly of the freshwater bivalve Anodonta woodiana.</title>
        <authorList>
            <person name="Chen X."/>
        </authorList>
    </citation>
    <scope>NUCLEOTIDE SEQUENCE [LARGE SCALE GENOMIC DNA]</scope>
    <source>
        <strain evidence="10">MN2024</strain>
        <tissue evidence="10">Gills</tissue>
    </source>
</reference>
<dbReference type="InterPro" id="IPR000276">
    <property type="entry name" value="GPCR_Rhodpsn"/>
</dbReference>
<keyword evidence="5 8" id="KW-0472">Membrane</keyword>
<feature type="non-terminal residue" evidence="10">
    <location>
        <position position="1"/>
    </location>
</feature>
<feature type="transmembrane region" description="Helical" evidence="8">
    <location>
        <begin position="170"/>
        <end position="194"/>
    </location>
</feature>
<evidence type="ECO:0000256" key="7">
    <source>
        <dbReference type="ARBA" id="ARBA00023224"/>
    </source>
</evidence>
<dbReference type="PANTHER" id="PTHR24240">
    <property type="entry name" value="OPSIN"/>
    <property type="match status" value="1"/>
</dbReference>
<gene>
    <name evidence="10" type="ORF">ACJMK2_011457</name>
</gene>
<dbReference type="GO" id="GO:0004930">
    <property type="term" value="F:G protein-coupled receptor activity"/>
    <property type="evidence" value="ECO:0007669"/>
    <property type="project" value="UniProtKB-KW"/>
</dbReference>
<evidence type="ECO:0000259" key="9">
    <source>
        <dbReference type="PROSITE" id="PS50262"/>
    </source>
</evidence>
<evidence type="ECO:0000256" key="4">
    <source>
        <dbReference type="ARBA" id="ARBA00023040"/>
    </source>
</evidence>
<organism evidence="10 11">
    <name type="scientific">Sinanodonta woodiana</name>
    <name type="common">Chinese pond mussel</name>
    <name type="synonym">Anodonta woodiana</name>
    <dbReference type="NCBI Taxonomy" id="1069815"/>
    <lineage>
        <taxon>Eukaryota</taxon>
        <taxon>Metazoa</taxon>
        <taxon>Spiralia</taxon>
        <taxon>Lophotrochozoa</taxon>
        <taxon>Mollusca</taxon>
        <taxon>Bivalvia</taxon>
        <taxon>Autobranchia</taxon>
        <taxon>Heteroconchia</taxon>
        <taxon>Palaeoheterodonta</taxon>
        <taxon>Unionida</taxon>
        <taxon>Unionoidea</taxon>
        <taxon>Unionidae</taxon>
        <taxon>Unioninae</taxon>
        <taxon>Sinanodonta</taxon>
    </lineage>
</organism>
<dbReference type="GO" id="GO:0016020">
    <property type="term" value="C:membrane"/>
    <property type="evidence" value="ECO:0007669"/>
    <property type="project" value="UniProtKB-SubCell"/>
</dbReference>
<evidence type="ECO:0000256" key="1">
    <source>
        <dbReference type="ARBA" id="ARBA00004141"/>
    </source>
</evidence>
<keyword evidence="7" id="KW-0807">Transducer</keyword>
<keyword evidence="4" id="KW-0297">G-protein coupled receptor</keyword>
<keyword evidence="2 8" id="KW-0812">Transmembrane</keyword>
<evidence type="ECO:0000256" key="5">
    <source>
        <dbReference type="ARBA" id="ARBA00023136"/>
    </source>
</evidence>
<feature type="transmembrane region" description="Helical" evidence="8">
    <location>
        <begin position="53"/>
        <end position="77"/>
    </location>
</feature>
<dbReference type="Proteomes" id="UP001634394">
    <property type="component" value="Unassembled WGS sequence"/>
</dbReference>
<proteinExistence type="predicted"/>
<name>A0ABD3V522_SINWO</name>
<dbReference type="Gene3D" id="1.20.1070.10">
    <property type="entry name" value="Rhodopsin 7-helix transmembrane proteins"/>
    <property type="match status" value="1"/>
</dbReference>
<dbReference type="PROSITE" id="PS50262">
    <property type="entry name" value="G_PROTEIN_RECEP_F1_2"/>
    <property type="match status" value="1"/>
</dbReference>
<keyword evidence="3 8" id="KW-1133">Transmembrane helix</keyword>
<dbReference type="EMBL" id="JBJQND010000013">
    <property type="protein sequence ID" value="KAL3856734.1"/>
    <property type="molecule type" value="Genomic_DNA"/>
</dbReference>
<evidence type="ECO:0000256" key="6">
    <source>
        <dbReference type="ARBA" id="ARBA00023170"/>
    </source>
</evidence>
<evidence type="ECO:0000256" key="3">
    <source>
        <dbReference type="ARBA" id="ARBA00022989"/>
    </source>
</evidence>
<evidence type="ECO:0000313" key="11">
    <source>
        <dbReference type="Proteomes" id="UP001634394"/>
    </source>
</evidence>
<dbReference type="Pfam" id="PF00001">
    <property type="entry name" value="7tm_1"/>
    <property type="match status" value="1"/>
</dbReference>
<keyword evidence="6" id="KW-0675">Receptor</keyword>
<evidence type="ECO:0000256" key="2">
    <source>
        <dbReference type="ARBA" id="ARBA00022692"/>
    </source>
</evidence>
<comment type="caution">
    <text evidence="10">The sequence shown here is derived from an EMBL/GenBank/DDBJ whole genome shotgun (WGS) entry which is preliminary data.</text>
</comment>
<feature type="domain" description="G-protein coupled receptors family 1 profile" evidence="9">
    <location>
        <begin position="1"/>
        <end position="221"/>
    </location>
</feature>
<feature type="transmembrane region" description="Helical" evidence="8">
    <location>
        <begin position="97"/>
        <end position="120"/>
    </location>
</feature>
<dbReference type="PRINTS" id="PR00237">
    <property type="entry name" value="GPCRRHODOPSN"/>
</dbReference>